<dbReference type="Gene3D" id="3.30.450.40">
    <property type="match status" value="1"/>
</dbReference>
<evidence type="ECO:0000256" key="6">
    <source>
        <dbReference type="ARBA" id="ARBA00022777"/>
    </source>
</evidence>
<dbReference type="SMART" id="SM00091">
    <property type="entry name" value="PAS"/>
    <property type="match status" value="5"/>
</dbReference>
<dbReference type="EMBL" id="SJPT01000006">
    <property type="protein sequence ID" value="TWU21458.1"/>
    <property type="molecule type" value="Genomic_DNA"/>
</dbReference>
<feature type="domain" description="PAS" evidence="11">
    <location>
        <begin position="420"/>
        <end position="489"/>
    </location>
</feature>
<accession>A0A5C6CB56</accession>
<feature type="domain" description="PAC" evidence="12">
    <location>
        <begin position="620"/>
        <end position="672"/>
    </location>
</feature>
<dbReference type="SMART" id="SM00086">
    <property type="entry name" value="PAC"/>
    <property type="match status" value="5"/>
</dbReference>
<evidence type="ECO:0000313" key="13">
    <source>
        <dbReference type="EMBL" id="TWU21458.1"/>
    </source>
</evidence>
<dbReference type="SUPFAM" id="SSF55874">
    <property type="entry name" value="ATPase domain of HSP90 chaperone/DNA topoisomerase II/histidine kinase"/>
    <property type="match status" value="1"/>
</dbReference>
<dbReference type="InterPro" id="IPR003661">
    <property type="entry name" value="HisK_dim/P_dom"/>
</dbReference>
<dbReference type="InterPro" id="IPR013655">
    <property type="entry name" value="PAS_fold_3"/>
</dbReference>
<dbReference type="SMART" id="SM00388">
    <property type="entry name" value="HisKA"/>
    <property type="match status" value="1"/>
</dbReference>
<dbReference type="InterPro" id="IPR000700">
    <property type="entry name" value="PAS-assoc_C"/>
</dbReference>
<dbReference type="GO" id="GO:0006355">
    <property type="term" value="P:regulation of DNA-templated transcription"/>
    <property type="evidence" value="ECO:0007669"/>
    <property type="project" value="InterPro"/>
</dbReference>
<keyword evidence="4 13" id="KW-0808">Transferase</keyword>
<dbReference type="InterPro" id="IPR004358">
    <property type="entry name" value="Sig_transdc_His_kin-like_C"/>
</dbReference>
<comment type="catalytic activity">
    <reaction evidence="1">
        <text>ATP + protein L-histidine = ADP + protein N-phospho-L-histidine.</text>
        <dbReference type="EC" id="2.7.13.3"/>
    </reaction>
</comment>
<dbReference type="Pfam" id="PF13426">
    <property type="entry name" value="PAS_9"/>
    <property type="match status" value="1"/>
</dbReference>
<keyword evidence="3" id="KW-0597">Phosphoprotein</keyword>
<dbReference type="GO" id="GO:0000155">
    <property type="term" value="F:phosphorelay sensor kinase activity"/>
    <property type="evidence" value="ECO:0007669"/>
    <property type="project" value="InterPro"/>
</dbReference>
<comment type="function">
    <text evidence="8">Putative oxygen sensor; modulates the activity of FixJ, a transcriptional activator of nitrogen fixation fixK gene. FixL probably acts as a kinase that phosphorylates FixJ.</text>
</comment>
<dbReference type="Proteomes" id="UP000316304">
    <property type="component" value="Unassembled WGS sequence"/>
</dbReference>
<keyword evidence="7" id="KW-0067">ATP-binding</keyword>
<evidence type="ECO:0000256" key="1">
    <source>
        <dbReference type="ARBA" id="ARBA00000085"/>
    </source>
</evidence>
<dbReference type="InterPro" id="IPR005467">
    <property type="entry name" value="His_kinase_dom"/>
</dbReference>
<feature type="domain" description="PAS" evidence="11">
    <location>
        <begin position="130"/>
        <end position="200"/>
    </location>
</feature>
<evidence type="ECO:0000256" key="9">
    <source>
        <dbReference type="ARBA" id="ARBA00070616"/>
    </source>
</evidence>
<evidence type="ECO:0000256" key="4">
    <source>
        <dbReference type="ARBA" id="ARBA00022679"/>
    </source>
</evidence>
<sequence length="1023" mass="113693">MTAKANADEAFQPFADAMPAMIWTCAADGSATFFNQKWCELTGMSMKDSLGDGWAQVIHPDDRERVLATWQHATQTPLSHDIELRYRMADGSYRWHLVSAIPMLHADGTVSHWQRICTDIEAQRSSLESSETLMQAFVDSAVDGIITIDHQGRIESCNPSGCVMFGYDESEIIGQNVSRLMPPSFATRHDDHLASYLQTGEKKIIGIGRELVGQRKDGTVFPMKIAVSEVHVGGRKRFAGIVHDLTERDRLQDELRGRQRVLERVAKGRPLSEVLDTLIAFAEESRPDMIASTLVLDKQEGCLRHGASRQLPDFYLEVIDGVVPGPKVGSCGTAAFTGERVVVEDIKTDPLWEDYRDLATRANLRACWSEPIIASCGRVVGTFAMYYTEPRSPDAEDLQFVESCAKVAAIAIERERVDSQLRQMAAIVDSTDDAIILKNLKGVIEKWNHGAERVYGYSAAEAVGQPIAMLVPDDRAYELKANTETIRQGGKVDHYETVRVTKDGRRIHISSTLSPVRDTEGRLTHFVDVQNDITQRVQVQDEIARERAVLDTIVSGIPDALLMADLDRKLTHCNQGAYEMFGYAPTELIGQPKAILYANPDQHSLQGMQRFNPAARQHTEVVEIEWRRKNGDVFTGETVGTIIRDRSGKPISYLALIRDITDRKHAEATIRESNRKLSLLLSNLPGAAFRIAGDADFTVEFVSDGCLELTGYSASELTTGRMLLFPEDLDEVRKKLNRSVAEREPFDFVHRARHRNGEIRRIWARGQGVFSDEGELIAIEAFISDFTELHDAREQLVQSERLAAVGQMISAIAHESRNALQRIQAGTDMLGLELDEHSDAHNDLQRINRAKEDLLHLFEDLRSYAAPIQLDVRAKNLAEVWHQAWANLEVSRTGCDAELLENTGGLELTCIIDAFRIEQVFRNLMENALAACSSLVRLTVSCTESEINGAPAVCVSICDNGPGLTDEQRARVFEAFFTTKSKGTGLGMAIAKRIVEAHQGTIAVGDARDGGAEFLITLPRTLS</sequence>
<dbReference type="PANTHER" id="PTHR43304:SF1">
    <property type="entry name" value="PAC DOMAIN-CONTAINING PROTEIN"/>
    <property type="match status" value="1"/>
</dbReference>
<keyword evidence="5" id="KW-0547">Nucleotide-binding</keyword>
<dbReference type="GO" id="GO:0005524">
    <property type="term" value="F:ATP binding"/>
    <property type="evidence" value="ECO:0007669"/>
    <property type="project" value="UniProtKB-KW"/>
</dbReference>
<keyword evidence="6" id="KW-0418">Kinase</keyword>
<dbReference type="SUPFAM" id="SSF55785">
    <property type="entry name" value="PYP-like sensor domain (PAS domain)"/>
    <property type="match status" value="5"/>
</dbReference>
<dbReference type="RefSeq" id="WP_197169303.1">
    <property type="nucleotide sequence ID" value="NZ_SJPT01000006.1"/>
</dbReference>
<protein>
    <recommendedName>
        <fullName evidence="9">Sensor protein FixL</fullName>
        <ecNumber evidence="2">2.7.13.3</ecNumber>
    </recommendedName>
</protein>
<feature type="domain" description="PAS" evidence="11">
    <location>
        <begin position="546"/>
        <end position="601"/>
    </location>
</feature>
<dbReference type="InterPro" id="IPR001610">
    <property type="entry name" value="PAC"/>
</dbReference>
<feature type="domain" description="PAC" evidence="12">
    <location>
        <begin position="80"/>
        <end position="132"/>
    </location>
</feature>
<evidence type="ECO:0000256" key="5">
    <source>
        <dbReference type="ARBA" id="ARBA00022741"/>
    </source>
</evidence>
<dbReference type="InterPro" id="IPR029016">
    <property type="entry name" value="GAF-like_dom_sf"/>
</dbReference>
<dbReference type="InterPro" id="IPR035965">
    <property type="entry name" value="PAS-like_dom_sf"/>
</dbReference>
<dbReference type="SUPFAM" id="SSF55781">
    <property type="entry name" value="GAF domain-like"/>
    <property type="match status" value="1"/>
</dbReference>
<dbReference type="Gene3D" id="3.30.565.10">
    <property type="entry name" value="Histidine kinase-like ATPase, C-terminal domain"/>
    <property type="match status" value="1"/>
</dbReference>
<name>A0A5C6CB56_9BACT</name>
<feature type="domain" description="PAS" evidence="11">
    <location>
        <begin position="673"/>
        <end position="743"/>
    </location>
</feature>
<dbReference type="Gene3D" id="1.10.287.130">
    <property type="match status" value="1"/>
</dbReference>
<dbReference type="InterPro" id="IPR003594">
    <property type="entry name" value="HATPase_dom"/>
</dbReference>
<evidence type="ECO:0000256" key="7">
    <source>
        <dbReference type="ARBA" id="ARBA00022840"/>
    </source>
</evidence>
<proteinExistence type="predicted"/>
<evidence type="ECO:0000256" key="2">
    <source>
        <dbReference type="ARBA" id="ARBA00012438"/>
    </source>
</evidence>
<feature type="domain" description="PAS" evidence="11">
    <location>
        <begin position="7"/>
        <end position="77"/>
    </location>
</feature>
<dbReference type="InterPro" id="IPR003018">
    <property type="entry name" value="GAF"/>
</dbReference>
<evidence type="ECO:0000256" key="3">
    <source>
        <dbReference type="ARBA" id="ARBA00022553"/>
    </source>
</evidence>
<dbReference type="CDD" id="cd00130">
    <property type="entry name" value="PAS"/>
    <property type="match status" value="5"/>
</dbReference>
<dbReference type="FunFam" id="3.30.450.20:FF:000099">
    <property type="entry name" value="Sensory box sensor histidine kinase"/>
    <property type="match status" value="1"/>
</dbReference>
<dbReference type="SMART" id="SM00387">
    <property type="entry name" value="HATPase_c"/>
    <property type="match status" value="1"/>
</dbReference>
<dbReference type="PROSITE" id="PS50109">
    <property type="entry name" value="HIS_KIN"/>
    <property type="match status" value="1"/>
</dbReference>
<dbReference type="SUPFAM" id="SSF47384">
    <property type="entry name" value="Homodimeric domain of signal transducing histidine kinase"/>
    <property type="match status" value="1"/>
</dbReference>
<feature type="domain" description="PAC" evidence="12">
    <location>
        <begin position="746"/>
        <end position="798"/>
    </location>
</feature>
<feature type="domain" description="Histidine kinase" evidence="10">
    <location>
        <begin position="811"/>
        <end position="1022"/>
    </location>
</feature>
<keyword evidence="14" id="KW-1185">Reference proteome</keyword>
<dbReference type="PRINTS" id="PR00344">
    <property type="entry name" value="BCTRLSENSOR"/>
</dbReference>
<evidence type="ECO:0000259" key="11">
    <source>
        <dbReference type="PROSITE" id="PS50112"/>
    </source>
</evidence>
<dbReference type="InterPro" id="IPR000014">
    <property type="entry name" value="PAS"/>
</dbReference>
<dbReference type="Pfam" id="PF08447">
    <property type="entry name" value="PAS_3"/>
    <property type="match status" value="2"/>
</dbReference>
<dbReference type="PANTHER" id="PTHR43304">
    <property type="entry name" value="PHYTOCHROME-LIKE PROTEIN CPH1"/>
    <property type="match status" value="1"/>
</dbReference>
<dbReference type="SMART" id="SM00065">
    <property type="entry name" value="GAF"/>
    <property type="match status" value="1"/>
</dbReference>
<organism evidence="13 14">
    <name type="scientific">Novipirellula galeiformis</name>
    <dbReference type="NCBI Taxonomy" id="2528004"/>
    <lineage>
        <taxon>Bacteria</taxon>
        <taxon>Pseudomonadati</taxon>
        <taxon>Planctomycetota</taxon>
        <taxon>Planctomycetia</taxon>
        <taxon>Pirellulales</taxon>
        <taxon>Pirellulaceae</taxon>
        <taxon>Novipirellula</taxon>
    </lineage>
</organism>
<dbReference type="InterPro" id="IPR036890">
    <property type="entry name" value="HATPase_C_sf"/>
</dbReference>
<evidence type="ECO:0000313" key="14">
    <source>
        <dbReference type="Proteomes" id="UP000316304"/>
    </source>
</evidence>
<evidence type="ECO:0000259" key="12">
    <source>
        <dbReference type="PROSITE" id="PS50113"/>
    </source>
</evidence>
<dbReference type="NCBIfam" id="TIGR00229">
    <property type="entry name" value="sensory_box"/>
    <property type="match status" value="5"/>
</dbReference>
<dbReference type="PROSITE" id="PS50113">
    <property type="entry name" value="PAC"/>
    <property type="match status" value="4"/>
</dbReference>
<dbReference type="InterPro" id="IPR052162">
    <property type="entry name" value="Sensor_kinase/Photoreceptor"/>
</dbReference>
<dbReference type="PROSITE" id="PS50112">
    <property type="entry name" value="PAS"/>
    <property type="match status" value="5"/>
</dbReference>
<dbReference type="AlphaFoldDB" id="A0A5C6CB56"/>
<dbReference type="EC" id="2.7.13.3" evidence="2"/>
<feature type="domain" description="PAC" evidence="12">
    <location>
        <begin position="493"/>
        <end position="545"/>
    </location>
</feature>
<dbReference type="Gene3D" id="3.30.450.20">
    <property type="entry name" value="PAS domain"/>
    <property type="match status" value="5"/>
</dbReference>
<reference evidence="13 14" key="1">
    <citation type="submission" date="2019-02" db="EMBL/GenBank/DDBJ databases">
        <title>Deep-cultivation of Planctomycetes and their phenomic and genomic characterization uncovers novel biology.</title>
        <authorList>
            <person name="Wiegand S."/>
            <person name="Jogler M."/>
            <person name="Boedeker C."/>
            <person name="Pinto D."/>
            <person name="Vollmers J."/>
            <person name="Rivas-Marin E."/>
            <person name="Kohn T."/>
            <person name="Peeters S.H."/>
            <person name="Heuer A."/>
            <person name="Rast P."/>
            <person name="Oberbeckmann S."/>
            <person name="Bunk B."/>
            <person name="Jeske O."/>
            <person name="Meyerdierks A."/>
            <person name="Storesund J.E."/>
            <person name="Kallscheuer N."/>
            <person name="Luecker S."/>
            <person name="Lage O.M."/>
            <person name="Pohl T."/>
            <person name="Merkel B.J."/>
            <person name="Hornburger P."/>
            <person name="Mueller R.-W."/>
            <person name="Bruemmer F."/>
            <person name="Labrenz M."/>
            <person name="Spormann A.M."/>
            <person name="Op Den Camp H."/>
            <person name="Overmann J."/>
            <person name="Amann R."/>
            <person name="Jetten M.S.M."/>
            <person name="Mascher T."/>
            <person name="Medema M.H."/>
            <person name="Devos D.P."/>
            <person name="Kaster A.-K."/>
            <person name="Ovreas L."/>
            <person name="Rohde M."/>
            <person name="Galperin M.Y."/>
            <person name="Jogler C."/>
        </authorList>
    </citation>
    <scope>NUCLEOTIDE SEQUENCE [LARGE SCALE GENOMIC DNA]</scope>
    <source>
        <strain evidence="13 14">Pla52o</strain>
    </source>
</reference>
<evidence type="ECO:0000256" key="8">
    <source>
        <dbReference type="ARBA" id="ARBA00059827"/>
    </source>
</evidence>
<dbReference type="InterPro" id="IPR013767">
    <property type="entry name" value="PAS_fold"/>
</dbReference>
<dbReference type="InterPro" id="IPR036097">
    <property type="entry name" value="HisK_dim/P_sf"/>
</dbReference>
<comment type="caution">
    <text evidence="13">The sequence shown here is derived from an EMBL/GenBank/DDBJ whole genome shotgun (WGS) entry which is preliminary data.</text>
</comment>
<evidence type="ECO:0000259" key="10">
    <source>
        <dbReference type="PROSITE" id="PS50109"/>
    </source>
</evidence>
<dbReference type="Pfam" id="PF00989">
    <property type="entry name" value="PAS"/>
    <property type="match status" value="2"/>
</dbReference>
<gene>
    <name evidence="13" type="primary">fixL_4</name>
    <name evidence="13" type="ORF">Pla52o_36430</name>
</gene>
<dbReference type="Pfam" id="PF13185">
    <property type="entry name" value="GAF_2"/>
    <property type="match status" value="1"/>
</dbReference>
<dbReference type="FunFam" id="3.30.450.20:FF:000060">
    <property type="entry name" value="Sensor protein FixL"/>
    <property type="match status" value="1"/>
</dbReference>
<dbReference type="Pfam" id="PF02518">
    <property type="entry name" value="HATPase_c"/>
    <property type="match status" value="1"/>
</dbReference>